<accession>A0ABQ9Q0H4</accession>
<sequence>MADFERVFRYHPQATTVVNLLAKDRGPVVWSHKTAEDWRSWLQDYPPSVHKDSGLVLIFARKPGEPQSDIGKLASREPDSSYIKSPSGLQGTFNEKDRSLSWPKNETVLNHDVQSGKLHLDIDNSLKGGEREVRRLPFDEITFKDICERFFVQSSISRVISRADVPLFSKSRVSVNIGESDSTSYPATVYHCRSSNTWADDMALTATYFPHSQLTFAILFGCTADVEKNVFNRLSRAKDRVYHPMILPGIFAEIEKDRMAKVVERTVSDIEGAIFELGTGNPVEGDTVQEEDKIDMRHSRRTSWLNTTYLRNSLRAWKSQLRKMADHVGEPLNFEGTTLGGNMSGVLDGEPLTTQTDNGIARTSEMIMDRLHALIEEFEDRIQDCTMSVEGMTIATQWAQGDTNVDIATATGNDSRQMRSISLVTMIFLPGTFFATLFSMTFFDWSPNDDQQSVVSGYIWIYFLVTGIFTASTLVVWWYFLSPRRKKYRGCSLFTSILAV</sequence>
<reference evidence="3" key="1">
    <citation type="submission" date="2023-04" db="EMBL/GenBank/DDBJ databases">
        <title>Colletotrichum limetticola genome sequence.</title>
        <authorList>
            <person name="Baroncelli R."/>
        </authorList>
    </citation>
    <scope>NUCLEOTIDE SEQUENCE</scope>
    <source>
        <strain evidence="3">KLA-Anderson</strain>
    </source>
</reference>
<organism evidence="3 4">
    <name type="scientific">Colletotrichum limetticola</name>
    <dbReference type="NCBI Taxonomy" id="1209924"/>
    <lineage>
        <taxon>Eukaryota</taxon>
        <taxon>Fungi</taxon>
        <taxon>Dikarya</taxon>
        <taxon>Ascomycota</taxon>
        <taxon>Pezizomycotina</taxon>
        <taxon>Sordariomycetes</taxon>
        <taxon>Hypocreomycetidae</taxon>
        <taxon>Glomerellales</taxon>
        <taxon>Glomerellaceae</taxon>
        <taxon>Colletotrichum</taxon>
        <taxon>Colletotrichum acutatum species complex</taxon>
    </lineage>
</organism>
<comment type="caution">
    <text evidence="3">The sequence shown here is derived from an EMBL/GenBank/DDBJ whole genome shotgun (WGS) entry which is preliminary data.</text>
</comment>
<dbReference type="Gene3D" id="1.20.58.340">
    <property type="entry name" value="Magnesium transport protein CorA, transmembrane region"/>
    <property type="match status" value="1"/>
</dbReference>
<evidence type="ECO:0008006" key="5">
    <source>
        <dbReference type="Google" id="ProtNLM"/>
    </source>
</evidence>
<dbReference type="Proteomes" id="UP001169217">
    <property type="component" value="Unassembled WGS sequence"/>
</dbReference>
<feature type="transmembrane region" description="Helical" evidence="2">
    <location>
        <begin position="423"/>
        <end position="445"/>
    </location>
</feature>
<protein>
    <recommendedName>
        <fullName evidence="5">CorA-like Mg2+ transporter</fullName>
    </recommendedName>
</protein>
<keyword evidence="2" id="KW-0812">Transmembrane</keyword>
<feature type="compositionally biased region" description="Polar residues" evidence="1">
    <location>
        <begin position="82"/>
        <end position="93"/>
    </location>
</feature>
<evidence type="ECO:0000313" key="4">
    <source>
        <dbReference type="Proteomes" id="UP001169217"/>
    </source>
</evidence>
<evidence type="ECO:0000313" key="3">
    <source>
        <dbReference type="EMBL" id="KAK0377252.1"/>
    </source>
</evidence>
<keyword evidence="2" id="KW-1133">Transmembrane helix</keyword>
<proteinExistence type="predicted"/>
<feature type="region of interest" description="Disordered" evidence="1">
    <location>
        <begin position="66"/>
        <end position="97"/>
    </location>
</feature>
<evidence type="ECO:0000256" key="2">
    <source>
        <dbReference type="SAM" id="Phobius"/>
    </source>
</evidence>
<feature type="transmembrane region" description="Helical" evidence="2">
    <location>
        <begin position="457"/>
        <end position="480"/>
    </location>
</feature>
<keyword evidence="2" id="KW-0472">Membrane</keyword>
<keyword evidence="4" id="KW-1185">Reference proteome</keyword>
<dbReference type="EMBL" id="JARUPT010000135">
    <property type="protein sequence ID" value="KAK0377252.1"/>
    <property type="molecule type" value="Genomic_DNA"/>
</dbReference>
<gene>
    <name evidence="3" type="ORF">CLIM01_05402</name>
</gene>
<name>A0ABQ9Q0H4_9PEZI</name>
<evidence type="ECO:0000256" key="1">
    <source>
        <dbReference type="SAM" id="MobiDB-lite"/>
    </source>
</evidence>